<comment type="catalytic activity">
    <reaction evidence="10">
        <text>L-threonyl-[protein] + ATP = O-phospho-L-threonyl-[protein] + ADP + H(+)</text>
        <dbReference type="Rhea" id="RHEA:46608"/>
        <dbReference type="Rhea" id="RHEA-COMP:11060"/>
        <dbReference type="Rhea" id="RHEA-COMP:11605"/>
        <dbReference type="ChEBI" id="CHEBI:15378"/>
        <dbReference type="ChEBI" id="CHEBI:30013"/>
        <dbReference type="ChEBI" id="CHEBI:30616"/>
        <dbReference type="ChEBI" id="CHEBI:61977"/>
        <dbReference type="ChEBI" id="CHEBI:456216"/>
        <dbReference type="EC" id="2.7.11.12"/>
    </reaction>
</comment>
<dbReference type="EMBL" id="FN649750">
    <property type="protein sequence ID" value="CBN74343.1"/>
    <property type="molecule type" value="Genomic_DNA"/>
</dbReference>
<dbReference type="FunCoup" id="D8LHC4">
    <property type="interactions" value="2"/>
</dbReference>
<evidence type="ECO:0000256" key="3">
    <source>
        <dbReference type="ARBA" id="ARBA00022527"/>
    </source>
</evidence>
<evidence type="ECO:0000259" key="18">
    <source>
        <dbReference type="PROSITE" id="PS51285"/>
    </source>
</evidence>
<feature type="domain" description="Protein kinase" evidence="16">
    <location>
        <begin position="416"/>
        <end position="671"/>
    </location>
</feature>
<feature type="domain" description="AGC-kinase C-terminal" evidence="18">
    <location>
        <begin position="672"/>
        <end position="721"/>
    </location>
</feature>
<reference evidence="19 20" key="1">
    <citation type="journal article" date="2010" name="Nature">
        <title>The Ectocarpus genome and the independent evolution of multicellularity in brown algae.</title>
        <authorList>
            <person name="Cock J.M."/>
            <person name="Sterck L."/>
            <person name="Rouze P."/>
            <person name="Scornet D."/>
            <person name="Allen A.E."/>
            <person name="Amoutzias G."/>
            <person name="Anthouard V."/>
            <person name="Artiguenave F."/>
            <person name="Aury J.M."/>
            <person name="Badger J.H."/>
            <person name="Beszteri B."/>
            <person name="Billiau K."/>
            <person name="Bonnet E."/>
            <person name="Bothwell J.H."/>
            <person name="Bowler C."/>
            <person name="Boyen C."/>
            <person name="Brownlee C."/>
            <person name="Carrano C.J."/>
            <person name="Charrier B."/>
            <person name="Cho G.Y."/>
            <person name="Coelho S.M."/>
            <person name="Collen J."/>
            <person name="Corre E."/>
            <person name="Da Silva C."/>
            <person name="Delage L."/>
            <person name="Delaroque N."/>
            <person name="Dittami S.M."/>
            <person name="Doulbeau S."/>
            <person name="Elias M."/>
            <person name="Farnham G."/>
            <person name="Gachon C.M."/>
            <person name="Gschloessl B."/>
            <person name="Heesch S."/>
            <person name="Jabbari K."/>
            <person name="Jubin C."/>
            <person name="Kawai H."/>
            <person name="Kimura K."/>
            <person name="Kloareg B."/>
            <person name="Kupper F.C."/>
            <person name="Lang D."/>
            <person name="Le Bail A."/>
            <person name="Leblanc C."/>
            <person name="Lerouge P."/>
            <person name="Lohr M."/>
            <person name="Lopez P.J."/>
            <person name="Martens C."/>
            <person name="Maumus F."/>
            <person name="Michel G."/>
            <person name="Miranda-Saavedra D."/>
            <person name="Morales J."/>
            <person name="Moreau H."/>
            <person name="Motomura T."/>
            <person name="Nagasato C."/>
            <person name="Napoli C.A."/>
            <person name="Nelson D.R."/>
            <person name="Nyvall-Collen P."/>
            <person name="Peters A.F."/>
            <person name="Pommier C."/>
            <person name="Potin P."/>
            <person name="Poulain J."/>
            <person name="Quesneville H."/>
            <person name="Read B."/>
            <person name="Rensing S.A."/>
            <person name="Ritter A."/>
            <person name="Rousvoal S."/>
            <person name="Samanta M."/>
            <person name="Samson G."/>
            <person name="Schroeder D.C."/>
            <person name="Segurens B."/>
            <person name="Strittmatter M."/>
            <person name="Tonon T."/>
            <person name="Tregear J.W."/>
            <person name="Valentin K."/>
            <person name="von Dassow P."/>
            <person name="Yamagishi T."/>
            <person name="Van de Peer Y."/>
            <person name="Wincker P."/>
        </authorList>
    </citation>
    <scope>NUCLEOTIDE SEQUENCE [LARGE SCALE GENOMIC DNA]</scope>
    <source>
        <strain evidence="20">Ec32 / CCAP1310/4</strain>
    </source>
</reference>
<keyword evidence="3" id="KW-0723">Serine/threonine-protein kinase</keyword>
<dbReference type="EC" id="2.7.11.12" evidence="2"/>
<evidence type="ECO:0000256" key="10">
    <source>
        <dbReference type="ARBA" id="ARBA00047298"/>
    </source>
</evidence>
<dbReference type="PROSITE" id="PS00107">
    <property type="entry name" value="PROTEIN_KINASE_ATP"/>
    <property type="match status" value="1"/>
</dbReference>
<dbReference type="OMA" id="YSYFDRY"/>
<feature type="compositionally biased region" description="Basic and acidic residues" evidence="15">
    <location>
        <begin position="51"/>
        <end position="63"/>
    </location>
</feature>
<evidence type="ECO:0000256" key="13">
    <source>
        <dbReference type="PIRSR" id="PIRSR000559-2"/>
    </source>
</evidence>
<keyword evidence="5" id="KW-0808">Transferase</keyword>
<evidence type="ECO:0000313" key="19">
    <source>
        <dbReference type="EMBL" id="CBN74343.1"/>
    </source>
</evidence>
<evidence type="ECO:0000256" key="6">
    <source>
        <dbReference type="ARBA" id="ARBA00022741"/>
    </source>
</evidence>
<evidence type="ECO:0000256" key="5">
    <source>
        <dbReference type="ARBA" id="ARBA00022679"/>
    </source>
</evidence>
<organism evidence="19 20">
    <name type="scientific">Ectocarpus siliculosus</name>
    <name type="common">Brown alga</name>
    <name type="synonym">Conferva siliculosa</name>
    <dbReference type="NCBI Taxonomy" id="2880"/>
    <lineage>
        <taxon>Eukaryota</taxon>
        <taxon>Sar</taxon>
        <taxon>Stramenopiles</taxon>
        <taxon>Ochrophyta</taxon>
        <taxon>PX clade</taxon>
        <taxon>Phaeophyceae</taxon>
        <taxon>Ectocarpales</taxon>
        <taxon>Ectocarpaceae</taxon>
        <taxon>Ectocarpus</taxon>
    </lineage>
</organism>
<dbReference type="GO" id="GO:0004692">
    <property type="term" value="F:cGMP-dependent protein kinase activity"/>
    <property type="evidence" value="ECO:0007669"/>
    <property type="project" value="UniProtKB-EC"/>
</dbReference>
<dbReference type="AlphaFoldDB" id="D8LHC4"/>
<dbReference type="InterPro" id="IPR014710">
    <property type="entry name" value="RmlC-like_jellyroll"/>
</dbReference>
<dbReference type="InterPro" id="IPR000719">
    <property type="entry name" value="Prot_kinase_dom"/>
</dbReference>
<dbReference type="OrthoDB" id="63267at2759"/>
<dbReference type="SMART" id="SM00220">
    <property type="entry name" value="S_TKc"/>
    <property type="match status" value="1"/>
</dbReference>
<dbReference type="SUPFAM" id="SSF56112">
    <property type="entry name" value="Protein kinase-like (PK-like)"/>
    <property type="match status" value="1"/>
</dbReference>
<evidence type="ECO:0000256" key="12">
    <source>
        <dbReference type="PIRSR" id="PIRSR000559-1"/>
    </source>
</evidence>
<feature type="binding site" evidence="13">
    <location>
        <begin position="422"/>
        <end position="430"/>
    </location>
    <ligand>
        <name>ATP</name>
        <dbReference type="ChEBI" id="CHEBI:30616"/>
    </ligand>
</feature>
<dbReference type="Gene3D" id="3.30.200.20">
    <property type="entry name" value="Phosphorylase Kinase, domain 1"/>
    <property type="match status" value="1"/>
</dbReference>
<dbReference type="eggNOG" id="KOG0614">
    <property type="taxonomic scope" value="Eukaryota"/>
</dbReference>
<evidence type="ECO:0000256" key="9">
    <source>
        <dbReference type="ARBA" id="ARBA00022992"/>
    </source>
</evidence>
<dbReference type="Gene3D" id="1.10.510.10">
    <property type="entry name" value="Transferase(Phosphotransferase) domain 1"/>
    <property type="match status" value="1"/>
</dbReference>
<dbReference type="Gene3D" id="2.60.120.10">
    <property type="entry name" value="Jelly Rolls"/>
    <property type="match status" value="2"/>
</dbReference>
<dbReference type="InterPro" id="IPR008271">
    <property type="entry name" value="Ser/Thr_kinase_AS"/>
</dbReference>
<sequence>MGGGMSMAHNQPDKVTMDKVHAMVKGKPLDAGDIQTLDQAKEEIRALRELLHKTDATSERGGNDPDLPSEITERSPGGDQLRGRGAICAAVQKSEPYKHVIIPKPEATAELILEAIKQSVLFKNCGTEDFATLVEAFGPVSCEAGTQVITQHEKGEDFYVVEEGSLRCYVTFPGENEEVEVRTPYVTGESFGELALMYNIPRAATLRAAEDCKLWSIKRSTVRAILTSIREKLVAEKMEMLGNVIIGEDPLKSKLSKSDIEKLVGALEEEEFNDGECIVRQGEIGHFFYIVKSGEIAVHKREEVGGGDVEDSSPGAGDGAGGEGGGGRDGMGPQVSTLKAGSYFGERALLSDETRKATCVATGPTVCLSLGREDFSSVLGPLEDIMSKAAGLERPAASAPSAGSGDHYLETKPEDLEAIRSLGEGAFGNVMLVLHKPTGRAFALKCQGKQAIVANELQDHILEERRLLMKLDHPFILKLHDSFQDDRYIYFVLEALMGGEIFTHLRRAGVFEEAHTKFYSATVLCALQHMHDRCIAYRDLKPENLVLDDQGYLKIVDLGLAKVIPDGYTWTICGTPDYLAPEIILNEGHDQAVDFWALGVLVYEMMVGVAPFSASDPMTTYENILSRKVEPPSTFSKAAKDIVRRLLKINKSKRLGKAAGGAGSVMKHKWYSGFDWEGLLKKQLEVPIAPKLVDPFDSSHFNPPGPDRAESAPCPEWTPTL</sequence>
<dbReference type="PANTHER" id="PTHR24353">
    <property type="entry name" value="CYCLIC NUCLEOTIDE-DEPENDENT PROTEIN KINASE"/>
    <property type="match status" value="1"/>
</dbReference>
<dbReference type="PROSITE" id="PS00108">
    <property type="entry name" value="PROTEIN_KINASE_ST"/>
    <property type="match status" value="1"/>
</dbReference>
<evidence type="ECO:0000256" key="8">
    <source>
        <dbReference type="ARBA" id="ARBA00022840"/>
    </source>
</evidence>
<feature type="compositionally biased region" description="Gly residues" evidence="15">
    <location>
        <begin position="316"/>
        <end position="330"/>
    </location>
</feature>
<dbReference type="PROSITE" id="PS00888">
    <property type="entry name" value="CNMP_BINDING_1"/>
    <property type="match status" value="1"/>
</dbReference>
<dbReference type="InterPro" id="IPR018490">
    <property type="entry name" value="cNMP-bd_dom_sf"/>
</dbReference>
<keyword evidence="6 13" id="KW-0547">Nucleotide-binding</keyword>
<keyword evidence="7 19" id="KW-0418">Kinase</keyword>
<dbReference type="InterPro" id="IPR017441">
    <property type="entry name" value="Protein_kinase_ATP_BS"/>
</dbReference>
<dbReference type="PANTHER" id="PTHR24353:SF147">
    <property type="entry name" value="CGMP-DEPENDENT SERINE_THREONIN PROTEIN KINASE-RELATED"/>
    <property type="match status" value="1"/>
</dbReference>
<evidence type="ECO:0000313" key="20">
    <source>
        <dbReference type="Proteomes" id="UP000002630"/>
    </source>
</evidence>
<evidence type="ECO:0000256" key="15">
    <source>
        <dbReference type="SAM" id="MobiDB-lite"/>
    </source>
</evidence>
<dbReference type="InterPro" id="IPR000961">
    <property type="entry name" value="AGC-kinase_C"/>
</dbReference>
<dbReference type="InterPro" id="IPR002374">
    <property type="entry name" value="cGMP_dep_kinase"/>
</dbReference>
<dbReference type="FunFam" id="1.10.510.10:FF:000210">
    <property type="entry name" value="Non-specific serine/threonine protein kinase"/>
    <property type="match status" value="1"/>
</dbReference>
<gene>
    <name evidence="19" type="primary">cGMP-PK</name>
    <name evidence="19" type="ORF">Esi_0019_0182</name>
</gene>
<evidence type="ECO:0000256" key="2">
    <source>
        <dbReference type="ARBA" id="ARBA00012428"/>
    </source>
</evidence>
<dbReference type="InParanoid" id="D8LHC4"/>
<evidence type="ECO:0000259" key="17">
    <source>
        <dbReference type="PROSITE" id="PS50042"/>
    </source>
</evidence>
<evidence type="ECO:0000256" key="7">
    <source>
        <dbReference type="ARBA" id="ARBA00022777"/>
    </source>
</evidence>
<keyword evidence="9" id="KW-0142">cGMP-binding</keyword>
<dbReference type="Proteomes" id="UP000002630">
    <property type="component" value="Linkage Group LG25"/>
</dbReference>
<keyword evidence="20" id="KW-1185">Reference proteome</keyword>
<keyword evidence="8 13" id="KW-0067">ATP-binding</keyword>
<comment type="catalytic activity">
    <reaction evidence="11">
        <text>L-seryl-[protein] + ATP = O-phospho-L-seryl-[protein] + ADP + H(+)</text>
        <dbReference type="Rhea" id="RHEA:17989"/>
        <dbReference type="Rhea" id="RHEA-COMP:9863"/>
        <dbReference type="Rhea" id="RHEA-COMP:11604"/>
        <dbReference type="ChEBI" id="CHEBI:15378"/>
        <dbReference type="ChEBI" id="CHEBI:29999"/>
        <dbReference type="ChEBI" id="CHEBI:30616"/>
        <dbReference type="ChEBI" id="CHEBI:83421"/>
        <dbReference type="ChEBI" id="CHEBI:456216"/>
        <dbReference type="EC" id="2.7.11.12"/>
    </reaction>
</comment>
<name>D8LHC4_ECTSI</name>
<dbReference type="SMART" id="SM00100">
    <property type="entry name" value="cNMP"/>
    <property type="match status" value="2"/>
</dbReference>
<dbReference type="PROSITE" id="PS50042">
    <property type="entry name" value="CNMP_BINDING_3"/>
    <property type="match status" value="2"/>
</dbReference>
<dbReference type="CDD" id="cd00038">
    <property type="entry name" value="CAP_ED"/>
    <property type="match status" value="2"/>
</dbReference>
<feature type="region of interest" description="Disordered" evidence="15">
    <location>
        <begin position="697"/>
        <end position="721"/>
    </location>
</feature>
<feature type="region of interest" description="Disordered" evidence="15">
    <location>
        <begin position="303"/>
        <end position="336"/>
    </location>
</feature>
<dbReference type="FunFam" id="3.30.200.20:FF:000042">
    <property type="entry name" value="Aurora kinase A"/>
    <property type="match status" value="1"/>
</dbReference>
<dbReference type="EMBL" id="FN648364">
    <property type="protein sequence ID" value="CBN74343.1"/>
    <property type="molecule type" value="Genomic_DNA"/>
</dbReference>
<feature type="region of interest" description="Disordered" evidence="15">
    <location>
        <begin position="51"/>
        <end position="82"/>
    </location>
</feature>
<dbReference type="PRINTS" id="PR00103">
    <property type="entry name" value="CAMPKINASE"/>
</dbReference>
<comment type="similarity">
    <text evidence="1">Belongs to the protein kinase superfamily. AGC Ser/Thr protein kinase family. cGMP subfamily.</text>
</comment>
<feature type="domain" description="Cyclic nucleotide-binding" evidence="17">
    <location>
        <begin position="251"/>
        <end position="388"/>
    </location>
</feature>
<feature type="binding site" evidence="13 14">
    <location>
        <position position="445"/>
    </location>
    <ligand>
        <name>ATP</name>
        <dbReference type="ChEBI" id="CHEBI:30616"/>
    </ligand>
</feature>
<dbReference type="SUPFAM" id="SSF51206">
    <property type="entry name" value="cAMP-binding domain-like"/>
    <property type="match status" value="2"/>
</dbReference>
<evidence type="ECO:0000256" key="1">
    <source>
        <dbReference type="ARBA" id="ARBA00006352"/>
    </source>
</evidence>
<evidence type="ECO:0000259" key="16">
    <source>
        <dbReference type="PROSITE" id="PS50011"/>
    </source>
</evidence>
<evidence type="ECO:0000256" key="4">
    <source>
        <dbReference type="ARBA" id="ARBA00022535"/>
    </source>
</evidence>
<dbReference type="InterPro" id="IPR011009">
    <property type="entry name" value="Kinase-like_dom_sf"/>
</dbReference>
<evidence type="ECO:0000256" key="14">
    <source>
        <dbReference type="PROSITE-ProRule" id="PRU10141"/>
    </source>
</evidence>
<feature type="domain" description="Cyclic nucleotide-binding" evidence="17">
    <location>
        <begin position="121"/>
        <end position="226"/>
    </location>
</feature>
<evidence type="ECO:0000256" key="11">
    <source>
        <dbReference type="ARBA" id="ARBA00047462"/>
    </source>
</evidence>
<dbReference type="InterPro" id="IPR018488">
    <property type="entry name" value="cNMP-bd_CS"/>
</dbReference>
<dbReference type="PIRSF" id="PIRSF000559">
    <property type="entry name" value="cGMP-dep_kinase"/>
    <property type="match status" value="1"/>
</dbReference>
<keyword evidence="4" id="KW-0140">cGMP</keyword>
<dbReference type="GO" id="GO:0030553">
    <property type="term" value="F:cGMP binding"/>
    <property type="evidence" value="ECO:0007669"/>
    <property type="project" value="UniProtKB-KW"/>
</dbReference>
<dbReference type="Pfam" id="PF00027">
    <property type="entry name" value="cNMP_binding"/>
    <property type="match status" value="2"/>
</dbReference>
<protein>
    <recommendedName>
        <fullName evidence="2">cGMP-dependent protein kinase</fullName>
        <ecNumber evidence="2">2.7.11.12</ecNumber>
    </recommendedName>
</protein>
<dbReference type="PROSITE" id="PS50011">
    <property type="entry name" value="PROTEIN_KINASE_DOM"/>
    <property type="match status" value="1"/>
</dbReference>
<dbReference type="PROSITE" id="PS51285">
    <property type="entry name" value="AGC_KINASE_CTER"/>
    <property type="match status" value="1"/>
</dbReference>
<proteinExistence type="inferred from homology"/>
<dbReference type="InterPro" id="IPR000595">
    <property type="entry name" value="cNMP-bd_dom"/>
</dbReference>
<accession>D8LHC4</accession>
<dbReference type="GO" id="GO:0005524">
    <property type="term" value="F:ATP binding"/>
    <property type="evidence" value="ECO:0007669"/>
    <property type="project" value="UniProtKB-UniRule"/>
</dbReference>
<dbReference type="STRING" id="2880.D8LHC4"/>
<feature type="active site" description="Proton acceptor" evidence="12">
    <location>
        <position position="539"/>
    </location>
</feature>
<dbReference type="PROSITE" id="PS00889">
    <property type="entry name" value="CNMP_BINDING_2"/>
    <property type="match status" value="1"/>
</dbReference>
<dbReference type="Pfam" id="PF00069">
    <property type="entry name" value="Pkinase"/>
    <property type="match status" value="1"/>
</dbReference>